<protein>
    <submittedName>
        <fullName evidence="1">Uncharacterized protein</fullName>
    </submittedName>
</protein>
<comment type="caution">
    <text evidence="1">The sequence shown here is derived from an EMBL/GenBank/DDBJ whole genome shotgun (WGS) entry which is preliminary data.</text>
</comment>
<evidence type="ECO:0000313" key="2">
    <source>
        <dbReference type="Proteomes" id="UP000805193"/>
    </source>
</evidence>
<sequence length="890" mass="100132">MLPRRGSRVAHLFSPRRHAAIRRDPSREEQSIRRRARKPPLRSLRRRCSRPGIEETGRALSTLDHVHQWLTSIHVSAARIQQDNEPDCKDCDDSDVSQLLPTVILVGTHRSKLRGSPQVRNNTPYGRHVLSMYFAVDCVGTASATPAPHDQGEDVDVEDALEALRRKVEHVAARMENVGNDVPLKWLAFERSIGRLLENGVYFASLYQGKLLCFGCQNRGTGAGGSIENRWDGTVVLRPQWFIDALYRLVGSGREKMVCWEDDPNGKKMTRSYLLSYRHLKTLWNEMADQLDTLVAILDSLDVLVATYDRIPPLRILFHVKEMAVADEDDVFCVVPWLTACQQVRAPAIGNVPTSDALVFFIDFAGLLPVGFFTRLVVRLLRWCDWREATFASEFATIPLDRDHDLLLRLHQSSPSQSRGRIQARVVHLIEAEMEQLRELWYCRLCFKYLVVCPCKAVPCIAHASKDCQEQTCLHFLPLDECLHRKVVYCDYRRVQTEFVRRHFPYASFHGMRGYSAGLQRTSSALTWDPDQQPLGLGFGGMGWDERYGSYQWDEPSWLREAARFLESGNSGRDWLALAKRLGYTDKELSRFVEEPNPGIALLRDWRESNGATRYCVDVLVSCLQQMGRHNVAKLIQDELEPESLVPPVFISYQWDAQDVVLNIRQHLEFSGFPCWMDVGQVGGGDSLYGKIYEGISRAKVVICCLTPRYAASASCAREVSLADVLRKPIIPIMVEPTPWPPPGPLAIVMSSLVYVDLCGVGGHGGSGRRADWEMRFQEIASRVAQFLSAPGNVAVASGSRPQSKAQKASLAPLRAGASSVLKAATPSPRPSFSRGTTRNEEERELPSSASVPMDEERESHDSNPGSPQSWDRPNNVINRVVRCSICVLL</sequence>
<proteinExistence type="predicted"/>
<dbReference type="Proteomes" id="UP000805193">
    <property type="component" value="Unassembled WGS sequence"/>
</dbReference>
<accession>A0AC60R1M0</accession>
<name>A0AC60R1M0_IXOPE</name>
<keyword evidence="2" id="KW-1185">Reference proteome</keyword>
<evidence type="ECO:0000313" key="1">
    <source>
        <dbReference type="EMBL" id="KAG0445372.1"/>
    </source>
</evidence>
<gene>
    <name evidence="1" type="ORF">HPB47_016176</name>
</gene>
<dbReference type="EMBL" id="JABSTQ010000485">
    <property type="protein sequence ID" value="KAG0445372.1"/>
    <property type="molecule type" value="Genomic_DNA"/>
</dbReference>
<organism evidence="1 2">
    <name type="scientific">Ixodes persulcatus</name>
    <name type="common">Taiga tick</name>
    <dbReference type="NCBI Taxonomy" id="34615"/>
    <lineage>
        <taxon>Eukaryota</taxon>
        <taxon>Metazoa</taxon>
        <taxon>Ecdysozoa</taxon>
        <taxon>Arthropoda</taxon>
        <taxon>Chelicerata</taxon>
        <taxon>Arachnida</taxon>
        <taxon>Acari</taxon>
        <taxon>Parasitiformes</taxon>
        <taxon>Ixodida</taxon>
        <taxon>Ixodoidea</taxon>
        <taxon>Ixodidae</taxon>
        <taxon>Ixodinae</taxon>
        <taxon>Ixodes</taxon>
    </lineage>
</organism>
<reference evidence="1 2" key="1">
    <citation type="journal article" date="2020" name="Cell">
        <title>Large-Scale Comparative Analyses of Tick Genomes Elucidate Their Genetic Diversity and Vector Capacities.</title>
        <authorList>
            <consortium name="Tick Genome and Microbiome Consortium (TIGMIC)"/>
            <person name="Jia N."/>
            <person name="Wang J."/>
            <person name="Shi W."/>
            <person name="Du L."/>
            <person name="Sun Y."/>
            <person name="Zhan W."/>
            <person name="Jiang J.F."/>
            <person name="Wang Q."/>
            <person name="Zhang B."/>
            <person name="Ji P."/>
            <person name="Bell-Sakyi L."/>
            <person name="Cui X.M."/>
            <person name="Yuan T.T."/>
            <person name="Jiang B.G."/>
            <person name="Yang W.F."/>
            <person name="Lam T.T."/>
            <person name="Chang Q.C."/>
            <person name="Ding S.J."/>
            <person name="Wang X.J."/>
            <person name="Zhu J.G."/>
            <person name="Ruan X.D."/>
            <person name="Zhao L."/>
            <person name="Wei J.T."/>
            <person name="Ye R.Z."/>
            <person name="Que T.C."/>
            <person name="Du C.H."/>
            <person name="Zhou Y.H."/>
            <person name="Cheng J.X."/>
            <person name="Dai P.F."/>
            <person name="Guo W.B."/>
            <person name="Han X.H."/>
            <person name="Huang E.J."/>
            <person name="Li L.F."/>
            <person name="Wei W."/>
            <person name="Gao Y.C."/>
            <person name="Liu J.Z."/>
            <person name="Shao H.Z."/>
            <person name="Wang X."/>
            <person name="Wang C.C."/>
            <person name="Yang T.C."/>
            <person name="Huo Q.B."/>
            <person name="Li W."/>
            <person name="Chen H.Y."/>
            <person name="Chen S.E."/>
            <person name="Zhou L.G."/>
            <person name="Ni X.B."/>
            <person name="Tian J.H."/>
            <person name="Sheng Y."/>
            <person name="Liu T."/>
            <person name="Pan Y.S."/>
            <person name="Xia L.Y."/>
            <person name="Li J."/>
            <person name="Zhao F."/>
            <person name="Cao W.C."/>
        </authorList>
    </citation>
    <scope>NUCLEOTIDE SEQUENCE [LARGE SCALE GENOMIC DNA]</scope>
    <source>
        <strain evidence="1">Iper-2018</strain>
    </source>
</reference>